<proteinExistence type="predicted"/>
<feature type="region of interest" description="Disordered" evidence="1">
    <location>
        <begin position="1"/>
        <end position="25"/>
    </location>
</feature>
<organism evidence="2 3">
    <name type="scientific">Scylla paramamosain</name>
    <name type="common">Mud crab</name>
    <dbReference type="NCBI Taxonomy" id="85552"/>
    <lineage>
        <taxon>Eukaryota</taxon>
        <taxon>Metazoa</taxon>
        <taxon>Ecdysozoa</taxon>
        <taxon>Arthropoda</taxon>
        <taxon>Crustacea</taxon>
        <taxon>Multicrustacea</taxon>
        <taxon>Malacostraca</taxon>
        <taxon>Eumalacostraca</taxon>
        <taxon>Eucarida</taxon>
        <taxon>Decapoda</taxon>
        <taxon>Pleocyemata</taxon>
        <taxon>Brachyura</taxon>
        <taxon>Eubrachyura</taxon>
        <taxon>Portunoidea</taxon>
        <taxon>Portunidae</taxon>
        <taxon>Portuninae</taxon>
        <taxon>Scylla</taxon>
    </lineage>
</organism>
<comment type="caution">
    <text evidence="2">The sequence shown here is derived from an EMBL/GenBank/DDBJ whole genome shotgun (WGS) entry which is preliminary data.</text>
</comment>
<dbReference type="AlphaFoldDB" id="A0AAW0T605"/>
<evidence type="ECO:0000256" key="1">
    <source>
        <dbReference type="SAM" id="MobiDB-lite"/>
    </source>
</evidence>
<protein>
    <submittedName>
        <fullName evidence="2">Uncharacterized protein</fullName>
    </submittedName>
</protein>
<dbReference type="EMBL" id="JARAKH010000039">
    <property type="protein sequence ID" value="KAK8382647.1"/>
    <property type="molecule type" value="Genomic_DNA"/>
</dbReference>
<evidence type="ECO:0000313" key="3">
    <source>
        <dbReference type="Proteomes" id="UP001487740"/>
    </source>
</evidence>
<gene>
    <name evidence="2" type="ORF">O3P69_015462</name>
</gene>
<reference evidence="2 3" key="1">
    <citation type="submission" date="2023-03" db="EMBL/GenBank/DDBJ databases">
        <title>High-quality genome of Scylla paramamosain provides insights in environmental adaptation.</title>
        <authorList>
            <person name="Zhang L."/>
        </authorList>
    </citation>
    <scope>NUCLEOTIDE SEQUENCE [LARGE SCALE GENOMIC DNA]</scope>
    <source>
        <strain evidence="2">LZ_2023a</strain>
        <tissue evidence="2">Muscle</tissue>
    </source>
</reference>
<name>A0AAW0T605_SCYPA</name>
<dbReference type="Proteomes" id="UP001487740">
    <property type="component" value="Unassembled WGS sequence"/>
</dbReference>
<feature type="compositionally biased region" description="Polar residues" evidence="1">
    <location>
        <begin position="1"/>
        <end position="16"/>
    </location>
</feature>
<keyword evidence="3" id="KW-1185">Reference proteome</keyword>
<accession>A0AAW0T605</accession>
<sequence length="143" mass="15752">MAVTATWTDQQATSGDPQVKGGRRNSSAELRQALQSISAAVLDSLSRSDHSCSQVCAEVLQPACITECRRRRLPNLVCRMVCYSSTVMCCRCSTSCQRPFQECFTACAESDTWCKDCCIDEVNKCCDDDMNIAQQKEGNVDGE</sequence>
<evidence type="ECO:0000313" key="2">
    <source>
        <dbReference type="EMBL" id="KAK8382647.1"/>
    </source>
</evidence>